<name>A0A0D1JAN6_9MYCO</name>
<dbReference type="OrthoDB" id="4318869at2"/>
<comment type="caution">
    <text evidence="1">The sequence shown here is derived from an EMBL/GenBank/DDBJ whole genome shotgun (WGS) entry which is preliminary data.</text>
</comment>
<gene>
    <name evidence="1" type="ORF">TL10_01750</name>
</gene>
<dbReference type="PATRIC" id="fig|280871.6.peg.357"/>
<dbReference type="Proteomes" id="UP000032221">
    <property type="component" value="Unassembled WGS sequence"/>
</dbReference>
<dbReference type="STRING" id="280871.TL10_01750"/>
<dbReference type="AlphaFoldDB" id="A0A0D1JAN6"/>
<accession>A0A0D1JAN6</accession>
<organism evidence="1 2">
    <name type="scientific">Mycolicibacterium llatzerense</name>
    <dbReference type="NCBI Taxonomy" id="280871"/>
    <lineage>
        <taxon>Bacteria</taxon>
        <taxon>Bacillati</taxon>
        <taxon>Actinomycetota</taxon>
        <taxon>Actinomycetes</taxon>
        <taxon>Mycobacteriales</taxon>
        <taxon>Mycobacteriaceae</taxon>
        <taxon>Mycolicibacterium</taxon>
    </lineage>
</organism>
<evidence type="ECO:0000313" key="2">
    <source>
        <dbReference type="Proteomes" id="UP000032221"/>
    </source>
</evidence>
<evidence type="ECO:0000313" key="1">
    <source>
        <dbReference type="EMBL" id="KIU18578.1"/>
    </source>
</evidence>
<reference evidence="1 2" key="1">
    <citation type="submission" date="2015-01" db="EMBL/GenBank/DDBJ databases">
        <title>Genome sequence of Mycobacterium llatzerense and Mycobacterium immunogenum recovered from brain abscess.</title>
        <authorList>
            <person name="Greninger A.L."/>
            <person name="Langelier C."/>
            <person name="Cunningham G."/>
            <person name="Chiu C.Y."/>
            <person name="Miller S."/>
        </authorList>
    </citation>
    <scope>NUCLEOTIDE SEQUENCE [LARGE SCALE GENOMIC DNA]</scope>
    <source>
        <strain evidence="1 2">CLUC14</strain>
    </source>
</reference>
<keyword evidence="2" id="KW-1185">Reference proteome</keyword>
<protein>
    <submittedName>
        <fullName evidence="1">Uncharacterized protein</fullName>
    </submittedName>
</protein>
<sequence length="87" mass="9856">MRFSGVFVSREDRFSIGTELDSGRHYVALPVSNGVVDYEEYYEISPQQSEVFLSDRSAALDFADACRRRLHDDLLIEKPGTNRGTPV</sequence>
<dbReference type="RefSeq" id="WP_043984276.1">
    <property type="nucleotide sequence ID" value="NZ_JXST01000002.1"/>
</dbReference>
<dbReference type="EMBL" id="JXST01000002">
    <property type="protein sequence ID" value="KIU18578.1"/>
    <property type="molecule type" value="Genomic_DNA"/>
</dbReference>
<proteinExistence type="predicted"/>